<dbReference type="AlphaFoldDB" id="A0A9Q3YKB3"/>
<evidence type="ECO:0000313" key="1">
    <source>
        <dbReference type="EMBL" id="MCC3803850.1"/>
    </source>
</evidence>
<comment type="caution">
    <text evidence="1">The sequence shown here is derived from an EMBL/GenBank/DDBJ whole genome shotgun (WGS) entry which is preliminary data.</text>
</comment>
<organism evidence="1 2">
    <name type="scientific">Vibrio parahaemolyticus</name>
    <dbReference type="NCBI Taxonomy" id="670"/>
    <lineage>
        <taxon>Bacteria</taxon>
        <taxon>Pseudomonadati</taxon>
        <taxon>Pseudomonadota</taxon>
        <taxon>Gammaproteobacteria</taxon>
        <taxon>Vibrionales</taxon>
        <taxon>Vibrionaceae</taxon>
        <taxon>Vibrio</taxon>
    </lineage>
</organism>
<accession>A0A9Q3YKB3</accession>
<dbReference type="RefSeq" id="WP_228085524.1">
    <property type="nucleotide sequence ID" value="NZ_JACVHL010000002.1"/>
</dbReference>
<dbReference type="GO" id="GO:0006355">
    <property type="term" value="P:regulation of DNA-templated transcription"/>
    <property type="evidence" value="ECO:0007669"/>
    <property type="project" value="InterPro"/>
</dbReference>
<dbReference type="PANTHER" id="PTHR40455:SF1">
    <property type="entry name" value="ANTITOXIN HIGA"/>
    <property type="match status" value="1"/>
</dbReference>
<reference evidence="1" key="1">
    <citation type="submission" date="2020-09" db="EMBL/GenBank/DDBJ databases">
        <title>Genome sequence of Vibrio parahaemolyticus isolates.</title>
        <authorList>
            <person name="Hammerl J.A."/>
            <person name="Strauch E."/>
        </authorList>
    </citation>
    <scope>NUCLEOTIDE SEQUENCE</scope>
    <source>
        <strain evidence="1">17-VB00146</strain>
    </source>
</reference>
<gene>
    <name evidence="1" type="ORF">IB292_02250</name>
</gene>
<keyword evidence="1" id="KW-0238">DNA-binding</keyword>
<dbReference type="GO" id="GO:0001046">
    <property type="term" value="F:core promoter sequence-specific DNA binding"/>
    <property type="evidence" value="ECO:0007669"/>
    <property type="project" value="TreeGrafter"/>
</dbReference>
<proteinExistence type="predicted"/>
<dbReference type="Proteomes" id="UP000726777">
    <property type="component" value="Unassembled WGS sequence"/>
</dbReference>
<protein>
    <submittedName>
        <fullName evidence="1">DNA-binding protein</fullName>
    </submittedName>
</protein>
<dbReference type="InterPro" id="IPR039060">
    <property type="entry name" value="Antitox_HigA"/>
</dbReference>
<sequence length="122" mass="14027">MNIKPIKTQDDHQAVLLRISQLMKADPGTPEADELEVLTILAHRYEEENFPIAVPDPIAAIKYRKSEQGLEDKDLVPFLGERSRVSEVLNRKRKLTLPMIRELHKGLKIPLSCLVQDYELEK</sequence>
<dbReference type="EMBL" id="JACVHL010000002">
    <property type="protein sequence ID" value="MCC3803850.1"/>
    <property type="molecule type" value="Genomic_DNA"/>
</dbReference>
<name>A0A9Q3YKB3_VIBPH</name>
<evidence type="ECO:0000313" key="2">
    <source>
        <dbReference type="Proteomes" id="UP000726777"/>
    </source>
</evidence>
<dbReference type="PANTHER" id="PTHR40455">
    <property type="entry name" value="ANTITOXIN HIGA"/>
    <property type="match status" value="1"/>
</dbReference>